<feature type="transmembrane region" description="Helical" evidence="6">
    <location>
        <begin position="35"/>
        <end position="53"/>
    </location>
</feature>
<dbReference type="InterPro" id="IPR051258">
    <property type="entry name" value="Diverse_Substrate_Transporter"/>
</dbReference>
<feature type="transmembrane region" description="Helical" evidence="6">
    <location>
        <begin position="121"/>
        <end position="139"/>
    </location>
</feature>
<evidence type="ECO:0000256" key="3">
    <source>
        <dbReference type="ARBA" id="ARBA00022692"/>
    </source>
</evidence>
<keyword evidence="2" id="KW-1003">Cell membrane</keyword>
<dbReference type="InterPro" id="IPR037185">
    <property type="entry name" value="EmrE-like"/>
</dbReference>
<keyword evidence="4 6" id="KW-1133">Transmembrane helix</keyword>
<comment type="subcellular location">
    <subcellularLocation>
        <location evidence="1">Cell membrane</location>
        <topology evidence="1">Multi-pass membrane protein</topology>
    </subcellularLocation>
</comment>
<evidence type="ECO:0000256" key="6">
    <source>
        <dbReference type="SAM" id="Phobius"/>
    </source>
</evidence>
<dbReference type="SUPFAM" id="SSF103481">
    <property type="entry name" value="Multidrug resistance efflux transporter EmrE"/>
    <property type="match status" value="2"/>
</dbReference>
<dbReference type="PANTHER" id="PTHR42920:SF5">
    <property type="entry name" value="EAMA DOMAIN-CONTAINING PROTEIN"/>
    <property type="match status" value="1"/>
</dbReference>
<accession>A0AB39HAL5</accession>
<sequence>MKTAKYSIHLLLLTSLIAALGWIFSKETVRELPPFAFISSRFILAAILLMPFCRQAWQQTSLGDVIRSAGVGLLLGSALLCWIHAIAISTALGQGAFIMSLSMLMVPIVAWLIFKTPPVKWFWASLPFAITGLLLLAYVPNEPWQLSAGQFWFACAAILLALHFNANSFCARVVPPLLLTTIQLMMTGLLAGVASWVFETLPPHLSPQIWAWFMVSTLIATSLRYLLQTTGQKHVATASAAFIMILEPVWTLALSVWVYAEHLSMANQIGCGLILFALLLYRAPGVYRQWSALRR</sequence>
<gene>
    <name evidence="8" type="ORF">AB0763_01480</name>
</gene>
<keyword evidence="3 6" id="KW-0812">Transmembrane</keyword>
<keyword evidence="5 6" id="KW-0472">Membrane</keyword>
<dbReference type="EMBL" id="CP162601">
    <property type="protein sequence ID" value="XDK25346.1"/>
    <property type="molecule type" value="Genomic_DNA"/>
</dbReference>
<feature type="transmembrane region" description="Helical" evidence="6">
    <location>
        <begin position="239"/>
        <end position="260"/>
    </location>
</feature>
<feature type="transmembrane region" description="Helical" evidence="6">
    <location>
        <begin position="209"/>
        <end position="227"/>
    </location>
</feature>
<dbReference type="RefSeq" id="WP_306102182.1">
    <property type="nucleotide sequence ID" value="NZ_CP162601.1"/>
</dbReference>
<evidence type="ECO:0000256" key="4">
    <source>
        <dbReference type="ARBA" id="ARBA00022989"/>
    </source>
</evidence>
<name>A0AB39HAL5_9VIBR</name>
<evidence type="ECO:0000256" key="5">
    <source>
        <dbReference type="ARBA" id="ARBA00023136"/>
    </source>
</evidence>
<dbReference type="GO" id="GO:0005886">
    <property type="term" value="C:plasma membrane"/>
    <property type="evidence" value="ECO:0007669"/>
    <property type="project" value="UniProtKB-SubCell"/>
</dbReference>
<protein>
    <submittedName>
        <fullName evidence="8">DMT family transporter</fullName>
    </submittedName>
</protein>
<feature type="domain" description="EamA" evidence="7">
    <location>
        <begin position="8"/>
        <end position="137"/>
    </location>
</feature>
<dbReference type="PANTHER" id="PTHR42920">
    <property type="entry name" value="OS03G0707200 PROTEIN-RELATED"/>
    <property type="match status" value="1"/>
</dbReference>
<feature type="transmembrane region" description="Helical" evidence="6">
    <location>
        <begin position="91"/>
        <end position="114"/>
    </location>
</feature>
<feature type="transmembrane region" description="Helical" evidence="6">
    <location>
        <begin position="177"/>
        <end position="197"/>
    </location>
</feature>
<feature type="transmembrane region" description="Helical" evidence="6">
    <location>
        <begin position="151"/>
        <end position="170"/>
    </location>
</feature>
<evidence type="ECO:0000259" key="7">
    <source>
        <dbReference type="Pfam" id="PF00892"/>
    </source>
</evidence>
<dbReference type="AlphaFoldDB" id="A0AB39HAL5"/>
<feature type="transmembrane region" description="Helical" evidence="6">
    <location>
        <begin position="266"/>
        <end position="287"/>
    </location>
</feature>
<evidence type="ECO:0000256" key="2">
    <source>
        <dbReference type="ARBA" id="ARBA00022475"/>
    </source>
</evidence>
<feature type="domain" description="EamA" evidence="7">
    <location>
        <begin position="149"/>
        <end position="280"/>
    </location>
</feature>
<feature type="transmembrane region" description="Helical" evidence="6">
    <location>
        <begin position="65"/>
        <end position="85"/>
    </location>
</feature>
<dbReference type="InterPro" id="IPR000620">
    <property type="entry name" value="EamA_dom"/>
</dbReference>
<reference evidence="8" key="1">
    <citation type="submission" date="2024-07" db="EMBL/GenBank/DDBJ databases">
        <title>Genome Analysis of a Potential Novel Vibrio Species Secreting pH- and Thermo-stable Alginate Lyase and its Application in Producing Alginate Oligosaccharides.</title>
        <authorList>
            <person name="Huang H."/>
            <person name="Bao K."/>
        </authorList>
    </citation>
    <scope>NUCLEOTIDE SEQUENCE</scope>
    <source>
        <strain evidence="8">HB236076</strain>
    </source>
</reference>
<dbReference type="Pfam" id="PF00892">
    <property type="entry name" value="EamA"/>
    <property type="match status" value="2"/>
</dbReference>
<dbReference type="KEGG" id="vih:AB0763_01480"/>
<organism evidence="8">
    <name type="scientific">Vibrio sp. HB236076</name>
    <dbReference type="NCBI Taxonomy" id="3232307"/>
    <lineage>
        <taxon>Bacteria</taxon>
        <taxon>Pseudomonadati</taxon>
        <taxon>Pseudomonadota</taxon>
        <taxon>Gammaproteobacteria</taxon>
        <taxon>Vibrionales</taxon>
        <taxon>Vibrionaceae</taxon>
        <taxon>Vibrio</taxon>
    </lineage>
</organism>
<proteinExistence type="predicted"/>
<evidence type="ECO:0000313" key="8">
    <source>
        <dbReference type="EMBL" id="XDK25346.1"/>
    </source>
</evidence>
<evidence type="ECO:0000256" key="1">
    <source>
        <dbReference type="ARBA" id="ARBA00004651"/>
    </source>
</evidence>